<proteinExistence type="predicted"/>
<evidence type="ECO:0000313" key="2">
    <source>
        <dbReference type="EMBL" id="EYC26450.1"/>
    </source>
</evidence>
<sequence length="82" mass="9137">MIYSNGRIFIRFGCKYSGQVGLIWPSGGPVLLPEFLSILSTHFCGSIAARTRIILGRKEPDARSDPPARSKRYLPRFRPGSV</sequence>
<keyword evidence="3" id="KW-1185">Reference proteome</keyword>
<feature type="compositionally biased region" description="Basic and acidic residues" evidence="1">
    <location>
        <begin position="58"/>
        <end position="68"/>
    </location>
</feature>
<gene>
    <name evidence="2" type="primary">Acey_s0010.g1161</name>
    <name evidence="2" type="ORF">Y032_0010g1161</name>
</gene>
<name>A0A016VGA4_9BILA</name>
<accession>A0A016VGA4</accession>
<reference evidence="3" key="1">
    <citation type="journal article" date="2015" name="Nat. Genet.">
        <title>The genome and transcriptome of the zoonotic hookworm Ancylostoma ceylanicum identify infection-specific gene families.</title>
        <authorList>
            <person name="Schwarz E.M."/>
            <person name="Hu Y."/>
            <person name="Antoshechkin I."/>
            <person name="Miller M.M."/>
            <person name="Sternberg P.W."/>
            <person name="Aroian R.V."/>
        </authorList>
    </citation>
    <scope>NUCLEOTIDE SEQUENCE</scope>
    <source>
        <strain evidence="3">HY135</strain>
    </source>
</reference>
<dbReference type="Proteomes" id="UP000024635">
    <property type="component" value="Unassembled WGS sequence"/>
</dbReference>
<evidence type="ECO:0000256" key="1">
    <source>
        <dbReference type="SAM" id="MobiDB-lite"/>
    </source>
</evidence>
<feature type="region of interest" description="Disordered" evidence="1">
    <location>
        <begin position="58"/>
        <end position="82"/>
    </location>
</feature>
<organism evidence="2 3">
    <name type="scientific">Ancylostoma ceylanicum</name>
    <dbReference type="NCBI Taxonomy" id="53326"/>
    <lineage>
        <taxon>Eukaryota</taxon>
        <taxon>Metazoa</taxon>
        <taxon>Ecdysozoa</taxon>
        <taxon>Nematoda</taxon>
        <taxon>Chromadorea</taxon>
        <taxon>Rhabditida</taxon>
        <taxon>Rhabditina</taxon>
        <taxon>Rhabditomorpha</taxon>
        <taxon>Strongyloidea</taxon>
        <taxon>Ancylostomatidae</taxon>
        <taxon>Ancylostomatinae</taxon>
        <taxon>Ancylostoma</taxon>
    </lineage>
</organism>
<comment type="caution">
    <text evidence="2">The sequence shown here is derived from an EMBL/GenBank/DDBJ whole genome shotgun (WGS) entry which is preliminary data.</text>
</comment>
<dbReference type="EMBL" id="JARK01001346">
    <property type="protein sequence ID" value="EYC26450.1"/>
    <property type="molecule type" value="Genomic_DNA"/>
</dbReference>
<protein>
    <submittedName>
        <fullName evidence="2">Uncharacterized protein</fullName>
    </submittedName>
</protein>
<dbReference type="AlphaFoldDB" id="A0A016VGA4"/>
<evidence type="ECO:0000313" key="3">
    <source>
        <dbReference type="Proteomes" id="UP000024635"/>
    </source>
</evidence>